<feature type="region of interest" description="Disordered" evidence="5">
    <location>
        <begin position="466"/>
        <end position="491"/>
    </location>
</feature>
<evidence type="ECO:0000313" key="8">
    <source>
        <dbReference type="Proteomes" id="UP000036938"/>
    </source>
</evidence>
<dbReference type="InterPro" id="IPR050557">
    <property type="entry name" value="RTX_toxin/Mannuronan_C5-epim"/>
</dbReference>
<dbReference type="InterPro" id="IPR001343">
    <property type="entry name" value="Hemolysn_Ca-bd"/>
</dbReference>
<dbReference type="PATRIC" id="fig|1317121.7.peg.3889"/>
<dbReference type="Pfam" id="PF00353">
    <property type="entry name" value="HemolysinCabind"/>
    <property type="match status" value="7"/>
</dbReference>
<feature type="compositionally biased region" description="Acidic residues" evidence="5">
    <location>
        <begin position="532"/>
        <end position="547"/>
    </location>
</feature>
<dbReference type="GO" id="GO:0005509">
    <property type="term" value="F:calcium ion binding"/>
    <property type="evidence" value="ECO:0007669"/>
    <property type="project" value="InterPro"/>
</dbReference>
<comment type="cofactor">
    <cofactor evidence="1">
        <name>Ca(2+)</name>
        <dbReference type="ChEBI" id="CHEBI:29108"/>
    </cofactor>
</comment>
<comment type="caution">
    <text evidence="7">The sequence shown here is derived from an EMBL/GenBank/DDBJ whole genome shotgun (WGS) entry which is preliminary data.</text>
</comment>
<dbReference type="InterPro" id="IPR011049">
    <property type="entry name" value="Serralysin-like_metalloprot_C"/>
</dbReference>
<keyword evidence="3" id="KW-0964">Secreted</keyword>
<feature type="region of interest" description="Disordered" evidence="5">
    <location>
        <begin position="1"/>
        <end position="23"/>
    </location>
</feature>
<dbReference type="InterPro" id="IPR018511">
    <property type="entry name" value="Hemolysin-typ_Ca-bd_CS"/>
</dbReference>
<gene>
    <name evidence="7" type="ORF">ATO11_15820</name>
</gene>
<dbReference type="PANTHER" id="PTHR38340:SF1">
    <property type="entry name" value="S-LAYER PROTEIN"/>
    <property type="match status" value="1"/>
</dbReference>
<dbReference type="OrthoDB" id="733404at2"/>
<dbReference type="GO" id="GO:0005615">
    <property type="term" value="C:extracellular space"/>
    <property type="evidence" value="ECO:0007669"/>
    <property type="project" value="InterPro"/>
</dbReference>
<dbReference type="RefSeq" id="WP_050531872.1">
    <property type="nucleotide sequence ID" value="NZ_AQQZ01000007.1"/>
</dbReference>
<dbReference type="PROSITE" id="PS00330">
    <property type="entry name" value="HEMOLYSIN_CALCIUM"/>
    <property type="match status" value="3"/>
</dbReference>
<dbReference type="SUPFAM" id="SSF51120">
    <property type="entry name" value="beta-Roll"/>
    <property type="match status" value="5"/>
</dbReference>
<dbReference type="Proteomes" id="UP000036938">
    <property type="component" value="Unassembled WGS sequence"/>
</dbReference>
<evidence type="ECO:0000256" key="2">
    <source>
        <dbReference type="ARBA" id="ARBA00004613"/>
    </source>
</evidence>
<evidence type="ECO:0000256" key="5">
    <source>
        <dbReference type="SAM" id="MobiDB-lite"/>
    </source>
</evidence>
<comment type="subcellular location">
    <subcellularLocation>
        <location evidence="2">Secreted</location>
    </subcellularLocation>
</comment>
<evidence type="ECO:0000256" key="3">
    <source>
        <dbReference type="ARBA" id="ARBA00022525"/>
    </source>
</evidence>
<proteinExistence type="predicted"/>
<feature type="domain" description="Peptidase M10 serralysin C-terminal" evidence="6">
    <location>
        <begin position="624"/>
        <end position="790"/>
    </location>
</feature>
<evidence type="ECO:0000256" key="4">
    <source>
        <dbReference type="ARBA" id="ARBA00022737"/>
    </source>
</evidence>
<evidence type="ECO:0000259" key="6">
    <source>
        <dbReference type="Pfam" id="PF08548"/>
    </source>
</evidence>
<dbReference type="Gene3D" id="2.150.10.10">
    <property type="entry name" value="Serralysin-like metalloprotease, C-terminal"/>
    <property type="match status" value="6"/>
</dbReference>
<dbReference type="InterPro" id="IPR013858">
    <property type="entry name" value="Peptidase_M10B_C"/>
</dbReference>
<keyword evidence="4" id="KW-0677">Repeat</keyword>
<name>A0A0L1JMF4_9RHOB</name>
<sequence>MVITGTTGNDTLEGTSGDDTINPLSSDGYDQLIGTTGDDLYLFADAVDGRVIELTYFNLPFGIDAVIDLPGRTAIVDKGPDGIDTLQDLNRVTALDMFDIFILVGSRGRDTYDVTLSPGSMFWVAPLGGINDVTVTFADNSVFVISYSTASRETEFDIADGRIFSDGFVTLSLGPAQPGSILWVIGGIFNDEFIGSAMDEYFSPDVGADTIDGGAGNDIVRYDGGLPASLVADLAAGSVTVTGSDGLVDVQQLTSIEGLIGAFEGDSVTGSARDDYVEGRGGDDTLIGLDGDDTLYGGLGNDVLDGGAGDDLFRTDTFEDGATTTIRPGTGTNTLEYFDTLEVDLDAIVFDPATGVMEFRSAYGQVTQVDTATGTLDYVQFVDLFDLSPGNRYQVVTDVAQATQVAIALAGTDGNDDVVIPDAATLGGPAPDGTDLGLLFFNGGDDRVTLSDDFLHIAIMGEGDDTGIGGSGNDRMQGDAGQDSLLGNAGDDTLLGDDGLDTLDGGTGNDALLGGAGNDTALGATGQDSLFGDDGDDLLDGGEDDDIVSGNAGNDTLMGGAGDDTLFGEAGADRFEGGDGFDLVDHSVDGDGRILVDLQTDVSGAGFARFYDHGAAEGDTYAGIEHVIGGTAADNLRGDGAANRLEGGGVSDRLYGRAGDDTLDGGAGADAMYGNLGADVMTGGTGDVRDRFIYFQANETGVGAGNRDIITDFVSGEDRIEISRIDADITQGFKQRFEFIGGLDFTGRAGQLRFEIDAGTTLVQADRDGDGIADFEIELTGELLLTRDDFLI</sequence>
<evidence type="ECO:0000256" key="1">
    <source>
        <dbReference type="ARBA" id="ARBA00001913"/>
    </source>
</evidence>
<protein>
    <recommendedName>
        <fullName evidence="6">Peptidase M10 serralysin C-terminal domain-containing protein</fullName>
    </recommendedName>
</protein>
<accession>A0A0L1JMF4</accession>
<dbReference type="PRINTS" id="PR00313">
    <property type="entry name" value="CABNDNGRPT"/>
</dbReference>
<reference evidence="7 8" key="1">
    <citation type="journal article" date="2015" name="Int. J. Syst. Evol. Microbiol.">
        <title>Aestuariivita atlantica sp. nov., isolated from deep sea sediment of the Atlantic Ocean.</title>
        <authorList>
            <person name="Li G."/>
            <person name="Lai Q."/>
            <person name="Du Y."/>
            <person name="Liu X."/>
            <person name="Sun F."/>
            <person name="Shao Z."/>
        </authorList>
    </citation>
    <scope>NUCLEOTIDE SEQUENCE [LARGE SCALE GENOMIC DNA]</scope>
    <source>
        <strain evidence="7 8">22II-S11-z3</strain>
    </source>
</reference>
<dbReference type="STRING" id="1317121.ATO11_15820"/>
<feature type="region of interest" description="Disordered" evidence="5">
    <location>
        <begin position="532"/>
        <end position="560"/>
    </location>
</feature>
<keyword evidence="8" id="KW-1185">Reference proteome</keyword>
<evidence type="ECO:0000313" key="7">
    <source>
        <dbReference type="EMBL" id="KNG92917.1"/>
    </source>
</evidence>
<dbReference type="PANTHER" id="PTHR38340">
    <property type="entry name" value="S-LAYER PROTEIN"/>
    <property type="match status" value="1"/>
</dbReference>
<dbReference type="EMBL" id="AQQZ01000007">
    <property type="protein sequence ID" value="KNG92917.1"/>
    <property type="molecule type" value="Genomic_DNA"/>
</dbReference>
<dbReference type="Pfam" id="PF08548">
    <property type="entry name" value="Peptidase_M10_C"/>
    <property type="match status" value="1"/>
</dbReference>
<dbReference type="AlphaFoldDB" id="A0A0L1JMF4"/>
<organism evidence="7 8">
    <name type="scientific">Pseudaestuariivita atlantica</name>
    <dbReference type="NCBI Taxonomy" id="1317121"/>
    <lineage>
        <taxon>Bacteria</taxon>
        <taxon>Pseudomonadati</taxon>
        <taxon>Pseudomonadota</taxon>
        <taxon>Alphaproteobacteria</taxon>
        <taxon>Rhodobacterales</taxon>
        <taxon>Paracoccaceae</taxon>
        <taxon>Pseudaestuariivita</taxon>
    </lineage>
</organism>